<dbReference type="EMBL" id="GG679081">
    <property type="protein sequence ID" value="EER08377.1"/>
    <property type="molecule type" value="Genomic_DNA"/>
</dbReference>
<keyword evidence="1" id="KW-1133">Transmembrane helix</keyword>
<protein>
    <submittedName>
        <fullName evidence="2">Uncharacterized protein</fullName>
    </submittedName>
</protein>
<name>C5L4E0_PERM5</name>
<dbReference type="Proteomes" id="UP000007800">
    <property type="component" value="Unassembled WGS sequence"/>
</dbReference>
<sequence>MGSDHPNDYAVFVSGLPHNATDEAEISDFFHRNAVRDRGVEVVKALVCFEITQLFAAVKQKKRAEMNLSQDPGNPHLQAEVVAAKEALASVAPDRAAKIQSSGHAVVIFRYQKDHRACLRYWNGISRRLVNMLMSIGLDCTCLDSAPRFRGCRLKVKRAPNPTDFQWENLGVTSQERRTAQFTTLAFISVMIAACGLACFGLQKLQEGIAEDGGSAIL</sequence>
<dbReference type="OrthoDB" id="293862at2759"/>
<gene>
    <name evidence="2" type="ORF">Pmar_PMAR000416</name>
</gene>
<evidence type="ECO:0000313" key="2">
    <source>
        <dbReference type="EMBL" id="EER08377.1"/>
    </source>
</evidence>
<feature type="transmembrane region" description="Helical" evidence="1">
    <location>
        <begin position="182"/>
        <end position="202"/>
    </location>
</feature>
<keyword evidence="3" id="KW-1185">Reference proteome</keyword>
<dbReference type="GeneID" id="9041241"/>
<proteinExistence type="predicted"/>
<keyword evidence="1" id="KW-0812">Transmembrane</keyword>
<keyword evidence="1" id="KW-0472">Membrane</keyword>
<evidence type="ECO:0000313" key="3">
    <source>
        <dbReference type="Proteomes" id="UP000007800"/>
    </source>
</evidence>
<dbReference type="RefSeq" id="XP_002776561.1">
    <property type="nucleotide sequence ID" value="XM_002776515.1"/>
</dbReference>
<organism evidence="3">
    <name type="scientific">Perkinsus marinus (strain ATCC 50983 / TXsc)</name>
    <dbReference type="NCBI Taxonomy" id="423536"/>
    <lineage>
        <taxon>Eukaryota</taxon>
        <taxon>Sar</taxon>
        <taxon>Alveolata</taxon>
        <taxon>Perkinsozoa</taxon>
        <taxon>Perkinsea</taxon>
        <taxon>Perkinsida</taxon>
        <taxon>Perkinsidae</taxon>
        <taxon>Perkinsus</taxon>
    </lineage>
</organism>
<reference evidence="2 3" key="1">
    <citation type="submission" date="2008-07" db="EMBL/GenBank/DDBJ databases">
        <authorList>
            <person name="El-Sayed N."/>
            <person name="Caler E."/>
            <person name="Inman J."/>
            <person name="Amedeo P."/>
            <person name="Hass B."/>
            <person name="Wortman J."/>
        </authorList>
    </citation>
    <scope>NUCLEOTIDE SEQUENCE [LARGE SCALE GENOMIC DNA]</scope>
    <source>
        <strain evidence="3">ATCC 50983 / TXsc</strain>
    </source>
</reference>
<accession>C5L4E0</accession>
<evidence type="ECO:0000256" key="1">
    <source>
        <dbReference type="SAM" id="Phobius"/>
    </source>
</evidence>
<dbReference type="AlphaFoldDB" id="C5L4E0"/>
<dbReference type="InParanoid" id="C5L4E0"/>